<dbReference type="Proteomes" id="UP000737018">
    <property type="component" value="Unassembled WGS sequence"/>
</dbReference>
<evidence type="ECO:0000256" key="1">
    <source>
        <dbReference type="ARBA" id="ARBA00004123"/>
    </source>
</evidence>
<evidence type="ECO:0000256" key="4">
    <source>
        <dbReference type="ARBA" id="ARBA00022491"/>
    </source>
</evidence>
<keyword evidence="6 10" id="KW-0804">Transcription</keyword>
<keyword evidence="4 10" id="KW-0678">Repressor</keyword>
<evidence type="ECO:0000256" key="5">
    <source>
        <dbReference type="ARBA" id="ARBA00023015"/>
    </source>
</evidence>
<evidence type="ECO:0000259" key="11">
    <source>
        <dbReference type="PROSITE" id="PS51745"/>
    </source>
</evidence>
<evidence type="ECO:0000256" key="9">
    <source>
        <dbReference type="ARBA" id="ARBA00025283"/>
    </source>
</evidence>
<comment type="similarity">
    <text evidence="2 10">Belongs to the Aux/IAA family.</text>
</comment>
<evidence type="ECO:0000256" key="8">
    <source>
        <dbReference type="ARBA" id="ARBA00023294"/>
    </source>
</evidence>
<dbReference type="GO" id="GO:0005634">
    <property type="term" value="C:nucleus"/>
    <property type="evidence" value="ECO:0007669"/>
    <property type="project" value="UniProtKB-SubCell"/>
</dbReference>
<evidence type="ECO:0000313" key="13">
    <source>
        <dbReference type="Proteomes" id="UP000737018"/>
    </source>
</evidence>
<keyword evidence="7 10" id="KW-0539">Nucleus</keyword>
<dbReference type="InterPro" id="IPR033389">
    <property type="entry name" value="AUX/IAA_dom"/>
</dbReference>
<comment type="function">
    <text evidence="9">Aux/IAA proteins are short-lived transcriptional factors that function as repressors of early auxin response genes at low auxin concentrations. Repression is thought to result from the interaction with auxin response factors (ARFs), proteins that bind to the auxin-responsive promoter element (AuxRE). Formation of heterodimers with ARF proteins may alter their ability to modulate early auxin response genes expression.</text>
</comment>
<evidence type="ECO:0000256" key="6">
    <source>
        <dbReference type="ARBA" id="ARBA00023163"/>
    </source>
</evidence>
<evidence type="ECO:0000313" key="12">
    <source>
        <dbReference type="EMBL" id="KAF3969460.1"/>
    </source>
</evidence>
<accession>A0A8J4VT54</accession>
<keyword evidence="13" id="KW-1185">Reference proteome</keyword>
<dbReference type="Gene3D" id="3.10.20.90">
    <property type="entry name" value="Phosphatidylinositol 3-kinase Catalytic Subunit, Chain A, domain 1"/>
    <property type="match status" value="1"/>
</dbReference>
<comment type="subcellular location">
    <subcellularLocation>
        <location evidence="1 10">Nucleus</location>
    </subcellularLocation>
</comment>
<dbReference type="PANTHER" id="PTHR31734:SF114">
    <property type="entry name" value="AUXIN-RESPONSIVE PROTEIN IAA32"/>
    <property type="match status" value="1"/>
</dbReference>
<comment type="subunit">
    <text evidence="3 10">Homodimers and heterodimers.</text>
</comment>
<organism evidence="12 13">
    <name type="scientific">Castanea mollissima</name>
    <name type="common">Chinese chestnut</name>
    <dbReference type="NCBI Taxonomy" id="60419"/>
    <lineage>
        <taxon>Eukaryota</taxon>
        <taxon>Viridiplantae</taxon>
        <taxon>Streptophyta</taxon>
        <taxon>Embryophyta</taxon>
        <taxon>Tracheophyta</taxon>
        <taxon>Spermatophyta</taxon>
        <taxon>Magnoliopsida</taxon>
        <taxon>eudicotyledons</taxon>
        <taxon>Gunneridae</taxon>
        <taxon>Pentapetalae</taxon>
        <taxon>rosids</taxon>
        <taxon>fabids</taxon>
        <taxon>Fagales</taxon>
        <taxon>Fagaceae</taxon>
        <taxon>Castanea</taxon>
    </lineage>
</organism>
<dbReference type="InterPro" id="IPR003311">
    <property type="entry name" value="AUX_IAA"/>
</dbReference>
<name>A0A8J4VT54_9ROSI</name>
<dbReference type="InterPro" id="IPR053793">
    <property type="entry name" value="PB1-like"/>
</dbReference>
<sequence>MDSNTSGFFQSVYYQAKEDDGFIDLGLSLRTLQPEAYHPSGNLESLEGYDELLGWPPANLNLKSSDTLHPRSITEDCDEEADGVQSKERWAFVKVNMDGIVVGRKICILDHGGYSSLALQLEEMFGRQSASGLRLFQAGSEFSLFYKDREEKWRAVGDVPWKEFVECVKRLRIAQKNVALQPLLPGSSKFT</sequence>
<keyword evidence="8 10" id="KW-0927">Auxin signaling pathway</keyword>
<keyword evidence="5 10" id="KW-0805">Transcription regulation</keyword>
<dbReference type="SUPFAM" id="SSF54277">
    <property type="entry name" value="CAD &amp; PB1 domains"/>
    <property type="match status" value="1"/>
</dbReference>
<dbReference type="Pfam" id="PF02309">
    <property type="entry name" value="AUX_IAA"/>
    <property type="match status" value="1"/>
</dbReference>
<dbReference type="PANTHER" id="PTHR31734">
    <property type="entry name" value="AUXIN-RESPONSIVE PROTEIN IAA17"/>
    <property type="match status" value="1"/>
</dbReference>
<comment type="caution">
    <text evidence="12">The sequence shown here is derived from an EMBL/GenBank/DDBJ whole genome shotgun (WGS) entry which is preliminary data.</text>
</comment>
<reference evidence="12" key="1">
    <citation type="submission" date="2020-03" db="EMBL/GenBank/DDBJ databases">
        <title>Castanea mollissima Vanexum genome sequencing.</title>
        <authorList>
            <person name="Staton M."/>
        </authorList>
    </citation>
    <scope>NUCLEOTIDE SEQUENCE</scope>
    <source>
        <tissue evidence="12">Leaf</tissue>
    </source>
</reference>
<evidence type="ECO:0000256" key="2">
    <source>
        <dbReference type="ARBA" id="ARBA00006728"/>
    </source>
</evidence>
<dbReference type="PROSITE" id="PS51745">
    <property type="entry name" value="PB1"/>
    <property type="match status" value="1"/>
</dbReference>
<evidence type="ECO:0000256" key="3">
    <source>
        <dbReference type="ARBA" id="ARBA00011726"/>
    </source>
</evidence>
<dbReference type="OrthoDB" id="1900465at2759"/>
<dbReference type="GO" id="GO:0009734">
    <property type="term" value="P:auxin-activated signaling pathway"/>
    <property type="evidence" value="ECO:0007669"/>
    <property type="project" value="UniProtKB-UniRule"/>
</dbReference>
<evidence type="ECO:0000256" key="7">
    <source>
        <dbReference type="ARBA" id="ARBA00023242"/>
    </source>
</evidence>
<dbReference type="EMBL" id="JRKL02000646">
    <property type="protein sequence ID" value="KAF3969460.1"/>
    <property type="molecule type" value="Genomic_DNA"/>
</dbReference>
<proteinExistence type="inferred from homology"/>
<dbReference type="GO" id="GO:0006355">
    <property type="term" value="P:regulation of DNA-templated transcription"/>
    <property type="evidence" value="ECO:0007669"/>
    <property type="project" value="InterPro"/>
</dbReference>
<feature type="domain" description="PB1" evidence="11">
    <location>
        <begin position="90"/>
        <end position="176"/>
    </location>
</feature>
<gene>
    <name evidence="12" type="ORF">CMV_006747</name>
</gene>
<protein>
    <recommendedName>
        <fullName evidence="10">Auxin-responsive protein</fullName>
    </recommendedName>
</protein>
<evidence type="ECO:0000256" key="10">
    <source>
        <dbReference type="RuleBase" id="RU004549"/>
    </source>
</evidence>
<dbReference type="AlphaFoldDB" id="A0A8J4VT54"/>